<keyword evidence="1" id="KW-1133">Transmembrane helix</keyword>
<dbReference type="AlphaFoldDB" id="A0A3L7AW73"/>
<dbReference type="EMBL" id="RCUY01000011">
    <property type="protein sequence ID" value="RLP80821.1"/>
    <property type="molecule type" value="Genomic_DNA"/>
</dbReference>
<accession>A0A3L7AW73</accession>
<feature type="transmembrane region" description="Helical" evidence="1">
    <location>
        <begin position="38"/>
        <end position="56"/>
    </location>
</feature>
<dbReference type="EMBL" id="RCUY01000001">
    <property type="protein sequence ID" value="RLP84606.1"/>
    <property type="molecule type" value="Genomic_DNA"/>
</dbReference>
<evidence type="ECO:0000313" key="4">
    <source>
        <dbReference type="Proteomes" id="UP000269438"/>
    </source>
</evidence>
<dbReference type="OrthoDB" id="9942920at2"/>
<gene>
    <name evidence="3" type="ORF">D9V34_00990</name>
    <name evidence="2" type="ORF">D9V34_13285</name>
</gene>
<dbReference type="Proteomes" id="UP000269438">
    <property type="component" value="Unassembled WGS sequence"/>
</dbReference>
<proteinExistence type="predicted"/>
<dbReference type="RefSeq" id="WP_121687088.1">
    <property type="nucleotide sequence ID" value="NZ_RCUY01000001.1"/>
</dbReference>
<organism evidence="3 4">
    <name type="scientific">Mycetocola lacteus</name>
    <dbReference type="NCBI Taxonomy" id="76637"/>
    <lineage>
        <taxon>Bacteria</taxon>
        <taxon>Bacillati</taxon>
        <taxon>Actinomycetota</taxon>
        <taxon>Actinomycetes</taxon>
        <taxon>Micrococcales</taxon>
        <taxon>Microbacteriaceae</taxon>
        <taxon>Mycetocola</taxon>
    </lineage>
</organism>
<keyword evidence="1" id="KW-0472">Membrane</keyword>
<sequence>MLRILLSIGYAALAPLVLVWTVHFNVHAAPLVALIPEFLTSTAITTAMALALLIPISPGTALIHWVAGLPQIMINLAFVLVMVVLTSTPPTDPVGDETSPMIIHNWPSELALFTPALVMSAVPVIMFVQRATRHARTRKALAVSMVALPLVLQTVTLLLAVSRGF</sequence>
<feature type="transmembrane region" description="Helical" evidence="1">
    <location>
        <begin position="110"/>
        <end position="128"/>
    </location>
</feature>
<evidence type="ECO:0000313" key="3">
    <source>
        <dbReference type="EMBL" id="RLP84606.1"/>
    </source>
</evidence>
<keyword evidence="1" id="KW-0812">Transmembrane</keyword>
<feature type="transmembrane region" description="Helical" evidence="1">
    <location>
        <begin position="63"/>
        <end position="85"/>
    </location>
</feature>
<evidence type="ECO:0000256" key="1">
    <source>
        <dbReference type="SAM" id="Phobius"/>
    </source>
</evidence>
<name>A0A3L7AW73_9MICO</name>
<evidence type="ECO:0000313" key="2">
    <source>
        <dbReference type="EMBL" id="RLP80821.1"/>
    </source>
</evidence>
<comment type="caution">
    <text evidence="3">The sequence shown here is derived from an EMBL/GenBank/DDBJ whole genome shotgun (WGS) entry which is preliminary data.</text>
</comment>
<protein>
    <submittedName>
        <fullName evidence="3">Uncharacterized protein</fullName>
    </submittedName>
</protein>
<feature type="transmembrane region" description="Helical" evidence="1">
    <location>
        <begin position="140"/>
        <end position="161"/>
    </location>
</feature>
<reference evidence="3 4" key="1">
    <citation type="submission" date="2018-10" db="EMBL/GenBank/DDBJ databases">
        <authorList>
            <person name="Li J."/>
        </authorList>
    </citation>
    <scope>NUCLEOTIDE SEQUENCE [LARGE SCALE GENOMIC DNA]</scope>
    <source>
        <strain evidence="3 4">JCM 11654</strain>
    </source>
</reference>
<keyword evidence="4" id="KW-1185">Reference proteome</keyword>